<evidence type="ECO:0000313" key="1">
    <source>
        <dbReference type="EMBL" id="ESA09860.1"/>
    </source>
</evidence>
<dbReference type="AlphaFoldDB" id="U9TNX8"/>
<reference evidence="1" key="1">
    <citation type="submission" date="2013-07" db="EMBL/GenBank/DDBJ databases">
        <title>The genome of an arbuscular mycorrhizal fungus provides insights into the evolution of the oldest plant symbiosis.</title>
        <authorList>
            <consortium name="DOE Joint Genome Institute"/>
            <person name="Tisserant E."/>
            <person name="Malbreil M."/>
            <person name="Kuo A."/>
            <person name="Kohler A."/>
            <person name="Symeonidi A."/>
            <person name="Balestrini R."/>
            <person name="Charron P."/>
            <person name="Duensing N."/>
            <person name="Frei-dit-Frey N."/>
            <person name="Gianinazzi-Pearson V."/>
            <person name="Gilbert B."/>
            <person name="Handa Y."/>
            <person name="Hijri M."/>
            <person name="Kaul R."/>
            <person name="Kawaguchi M."/>
            <person name="Krajinski F."/>
            <person name="Lammers P."/>
            <person name="Lapierre D."/>
            <person name="Masclaux F.G."/>
            <person name="Murat C."/>
            <person name="Morin E."/>
            <person name="Ndikumana S."/>
            <person name="Pagni M."/>
            <person name="Petitpierre D."/>
            <person name="Requena N."/>
            <person name="Rosikiewicz P."/>
            <person name="Riley R."/>
            <person name="Saito K."/>
            <person name="San Clemente H."/>
            <person name="Shapiro H."/>
            <person name="van Tuinen D."/>
            <person name="Becard G."/>
            <person name="Bonfante P."/>
            <person name="Paszkowski U."/>
            <person name="Shachar-Hill Y."/>
            <person name="Young J.P."/>
            <person name="Sanders I.R."/>
            <person name="Henrissat B."/>
            <person name="Rensing S.A."/>
            <person name="Grigoriev I.V."/>
            <person name="Corradi N."/>
            <person name="Roux C."/>
            <person name="Martin F."/>
        </authorList>
    </citation>
    <scope>NUCLEOTIDE SEQUENCE</scope>
    <source>
        <strain evidence="1">DAOM 197198</strain>
    </source>
</reference>
<dbReference type="EMBL" id="KI287652">
    <property type="protein sequence ID" value="ESA09860.1"/>
    <property type="molecule type" value="Genomic_DNA"/>
</dbReference>
<name>U9TNX8_RHIID</name>
<organism evidence="1">
    <name type="scientific">Rhizophagus irregularis (strain DAOM 181602 / DAOM 197198 / MUCL 43194)</name>
    <name type="common">Arbuscular mycorrhizal fungus</name>
    <name type="synonym">Glomus intraradices</name>
    <dbReference type="NCBI Taxonomy" id="747089"/>
    <lineage>
        <taxon>Eukaryota</taxon>
        <taxon>Fungi</taxon>
        <taxon>Fungi incertae sedis</taxon>
        <taxon>Mucoromycota</taxon>
        <taxon>Glomeromycotina</taxon>
        <taxon>Glomeromycetes</taxon>
        <taxon>Glomerales</taxon>
        <taxon>Glomeraceae</taxon>
        <taxon>Rhizophagus</taxon>
    </lineage>
</organism>
<protein>
    <submittedName>
        <fullName evidence="1">Uncharacterized protein</fullName>
    </submittedName>
</protein>
<sequence length="210" mass="24883">MPTICFIIKVIINFYKHKTKESKLNEKLHDRQIVLPSDLNKYWCENVIPILWNNPFRDLFPPSILRHTPSRDPRICYNLLRTYISCLDNDEYYLLFSKLNPSLHPFDMEIPNSFKTLYNYPNYLKELSYSDLENTIYTSFMINLKNSNSKNSNFQQEKYQAFSIASALCKLFLQNSTQLKFLLFNSSSTCNDSIMDIPNIKRYNNITIKP</sequence>
<feature type="non-terminal residue" evidence="1">
    <location>
        <position position="210"/>
    </location>
</feature>
<gene>
    <name evidence="1" type="ORF">GLOINDRAFT_30053</name>
</gene>
<dbReference type="HOGENOM" id="CLU_1312802_0_0_1"/>
<proteinExistence type="predicted"/>
<accession>U9TNX8</accession>
<dbReference type="VEuPathDB" id="FungiDB:RhiirFUN_002599"/>